<dbReference type="EMBL" id="BLAH01000091">
    <property type="protein sequence ID" value="GES38066.1"/>
    <property type="molecule type" value="Genomic_DNA"/>
</dbReference>
<name>A0A059MIX6_9NOCA</name>
<reference evidence="10 12" key="1">
    <citation type="journal article" date="2018" name="Biodegradation">
        <title>1,4-Dioxane degradation characteristics of Rhodococcus aetherivorans JCM 14343.</title>
        <authorList>
            <person name="Inoue D."/>
            <person name="Tsunoda T."/>
            <person name="Yamamoto N."/>
            <person name="Ike M."/>
            <person name="Sei K."/>
        </authorList>
    </citation>
    <scope>NUCLEOTIDE SEQUENCE [LARGE SCALE GENOMIC DNA]</scope>
    <source>
        <strain evidence="10 12">JCM 14343</strain>
    </source>
</reference>
<evidence type="ECO:0000313" key="11">
    <source>
        <dbReference type="EMBL" id="UYF94727.1"/>
    </source>
</evidence>
<comment type="similarity">
    <text evidence="8">Belongs to the Bfd family.</text>
</comment>
<dbReference type="EMBL" id="CP106982">
    <property type="protein sequence ID" value="UYF94727.1"/>
    <property type="molecule type" value="Genomic_DNA"/>
</dbReference>
<keyword evidence="4" id="KW-0249">Electron transport</keyword>
<accession>A0A0F6YAQ7</accession>
<dbReference type="Gene3D" id="1.10.10.1100">
    <property type="entry name" value="BFD-like [2Fe-2S]-binding domain"/>
    <property type="match status" value="1"/>
</dbReference>
<evidence type="ECO:0000313" key="10">
    <source>
        <dbReference type="EMBL" id="GES38066.1"/>
    </source>
</evidence>
<evidence type="ECO:0000256" key="1">
    <source>
        <dbReference type="ARBA" id="ARBA00022448"/>
    </source>
</evidence>
<dbReference type="Pfam" id="PF04324">
    <property type="entry name" value="Fer2_BFD"/>
    <property type="match status" value="1"/>
</dbReference>
<dbReference type="PANTHER" id="PTHR37424">
    <property type="entry name" value="BACTERIOFERRITIN-ASSOCIATED FERREDOXIN"/>
    <property type="match status" value="1"/>
</dbReference>
<sequence length="65" mass="7074">MIVCSCHALSHRHIEAHIAAGARCTREIGAACRAGTDCGRCVRNISAIVRASRERDERIELETAV</sequence>
<dbReference type="Proteomes" id="UP000325466">
    <property type="component" value="Unassembled WGS sequence"/>
</dbReference>
<evidence type="ECO:0000256" key="2">
    <source>
        <dbReference type="ARBA" id="ARBA00022714"/>
    </source>
</evidence>
<evidence type="ECO:0000256" key="8">
    <source>
        <dbReference type="ARBA" id="ARBA00046332"/>
    </source>
</evidence>
<protein>
    <recommendedName>
        <fullName evidence="7">Bacterioferritin-associated ferredoxin</fullName>
    </recommendedName>
</protein>
<evidence type="ECO:0000256" key="3">
    <source>
        <dbReference type="ARBA" id="ARBA00022723"/>
    </source>
</evidence>
<reference evidence="11" key="3">
    <citation type="submission" date="2022-09" db="EMBL/GenBank/DDBJ databases">
        <title>The genome sequence of Rhodococcus aetherivorans N1.</title>
        <authorList>
            <person name="Jiang W."/>
        </authorList>
    </citation>
    <scope>NUCLEOTIDE SEQUENCE</scope>
    <source>
        <strain evidence="11">N1</strain>
    </source>
</reference>
<keyword evidence="2" id="KW-0001">2Fe-2S</keyword>
<feature type="domain" description="BFD-like [2Fe-2S]-binding" evidence="9">
    <location>
        <begin position="2"/>
        <end position="50"/>
    </location>
</feature>
<dbReference type="InterPro" id="IPR007419">
    <property type="entry name" value="BFD-like_2Fe2S-bd_dom"/>
</dbReference>
<keyword evidence="3" id="KW-0479">Metal-binding</keyword>
<evidence type="ECO:0000313" key="13">
    <source>
        <dbReference type="Proteomes" id="UP001163947"/>
    </source>
</evidence>
<evidence type="ECO:0000256" key="5">
    <source>
        <dbReference type="ARBA" id="ARBA00023004"/>
    </source>
</evidence>
<evidence type="ECO:0000313" key="12">
    <source>
        <dbReference type="Proteomes" id="UP000325466"/>
    </source>
</evidence>
<dbReference type="Proteomes" id="UP001163947">
    <property type="component" value="Chromosome"/>
</dbReference>
<reference evidence="10" key="2">
    <citation type="submission" date="2019-10" db="EMBL/GenBank/DDBJ databases">
        <title>Draft genome sequence of Rhodococcus aetherivorans JCM 14343.</title>
        <authorList>
            <person name="Inoue D."/>
            <person name="Nakazawa M."/>
            <person name="Yamamoto N."/>
            <person name="Sei K."/>
            <person name="Ike M."/>
        </authorList>
    </citation>
    <scope>NUCLEOTIDE SEQUENCE</scope>
    <source>
        <strain evidence="10">JCM 14343</strain>
    </source>
</reference>
<keyword evidence="6" id="KW-0411">Iron-sulfur</keyword>
<dbReference type="RefSeq" id="WP_006944063.1">
    <property type="nucleotide sequence ID" value="NZ_BAAAYP010000066.1"/>
</dbReference>
<organism evidence="11 13">
    <name type="scientific">Rhodococcus aetherivorans</name>
    <dbReference type="NCBI Taxonomy" id="191292"/>
    <lineage>
        <taxon>Bacteria</taxon>
        <taxon>Bacillati</taxon>
        <taxon>Actinomycetota</taxon>
        <taxon>Actinomycetes</taxon>
        <taxon>Mycobacteriales</taxon>
        <taxon>Nocardiaceae</taxon>
        <taxon>Rhodococcus</taxon>
    </lineage>
</organism>
<accession>N1MBE0</accession>
<dbReference type="InterPro" id="IPR052371">
    <property type="entry name" value="BFD-associated_ferredoxin"/>
</dbReference>
<evidence type="ECO:0000256" key="4">
    <source>
        <dbReference type="ARBA" id="ARBA00022982"/>
    </source>
</evidence>
<accession>A0A059MIX6</accession>
<dbReference type="AlphaFoldDB" id="A0A059MIX6"/>
<evidence type="ECO:0000259" key="9">
    <source>
        <dbReference type="Pfam" id="PF04324"/>
    </source>
</evidence>
<keyword evidence="12" id="KW-1185">Reference proteome</keyword>
<dbReference type="GO" id="GO:0051537">
    <property type="term" value="F:2 iron, 2 sulfur cluster binding"/>
    <property type="evidence" value="ECO:0007669"/>
    <property type="project" value="UniProtKB-KW"/>
</dbReference>
<dbReference type="GeneID" id="83619315"/>
<gene>
    <name evidence="11" type="ORF">OCS65_02820</name>
    <name evidence="10" type="ORF">RAJCM14343_3326</name>
</gene>
<dbReference type="PANTHER" id="PTHR37424:SF1">
    <property type="entry name" value="BACTERIOFERRITIN-ASSOCIATED FERREDOXIN"/>
    <property type="match status" value="1"/>
</dbReference>
<proteinExistence type="inferred from homology"/>
<evidence type="ECO:0000256" key="7">
    <source>
        <dbReference type="ARBA" id="ARBA00039386"/>
    </source>
</evidence>
<dbReference type="KEGG" id="rav:AAT18_25305"/>
<dbReference type="GO" id="GO:0046872">
    <property type="term" value="F:metal ion binding"/>
    <property type="evidence" value="ECO:0007669"/>
    <property type="project" value="UniProtKB-KW"/>
</dbReference>
<evidence type="ECO:0000256" key="6">
    <source>
        <dbReference type="ARBA" id="ARBA00023014"/>
    </source>
</evidence>
<dbReference type="InterPro" id="IPR041854">
    <property type="entry name" value="BFD-like_2Fe2S-bd_dom_sf"/>
</dbReference>
<keyword evidence="5" id="KW-0408">Iron</keyword>
<keyword evidence="1" id="KW-0813">Transport</keyword>